<comment type="caution">
    <text evidence="1">The sequence shown here is derived from an EMBL/GenBank/DDBJ whole genome shotgun (WGS) entry which is preliminary data.</text>
</comment>
<dbReference type="RefSeq" id="WP_380164171.1">
    <property type="nucleotide sequence ID" value="NZ_JBHTNU010000005.1"/>
</dbReference>
<keyword evidence="2" id="KW-1185">Reference proteome</keyword>
<evidence type="ECO:0000313" key="1">
    <source>
        <dbReference type="EMBL" id="MFD1426776.1"/>
    </source>
</evidence>
<dbReference type="EMBL" id="JBHTNU010000005">
    <property type="protein sequence ID" value="MFD1426776.1"/>
    <property type="molecule type" value="Genomic_DNA"/>
</dbReference>
<accession>A0ABW4CA15</accession>
<reference evidence="2" key="1">
    <citation type="journal article" date="2019" name="Int. J. Syst. Evol. Microbiol.">
        <title>The Global Catalogue of Microorganisms (GCM) 10K type strain sequencing project: providing services to taxonomists for standard genome sequencing and annotation.</title>
        <authorList>
            <consortium name="The Broad Institute Genomics Platform"/>
            <consortium name="The Broad Institute Genome Sequencing Center for Infectious Disease"/>
            <person name="Wu L."/>
            <person name="Ma J."/>
        </authorList>
    </citation>
    <scope>NUCLEOTIDE SEQUENCE [LARGE SCALE GENOMIC DNA]</scope>
    <source>
        <strain evidence="2">S1</strain>
    </source>
</reference>
<name>A0ABW4CA15_9BACL</name>
<sequence>MGQRMKRIMGLVYTRDQIDRTLRSGGFVRRSGQPPVYDLHLRDPLSGQKFRLRIPTYPSPDPDISRLRLGKPVIDRCRGYPSVKSGHSPIPDHVVKAADHQLAEVFSYLNSSDPGKEV</sequence>
<proteinExistence type="predicted"/>
<organism evidence="1 2">
    <name type="scientific">Kroppenstedtia sanguinis</name>
    <dbReference type="NCBI Taxonomy" id="1380684"/>
    <lineage>
        <taxon>Bacteria</taxon>
        <taxon>Bacillati</taxon>
        <taxon>Bacillota</taxon>
        <taxon>Bacilli</taxon>
        <taxon>Bacillales</taxon>
        <taxon>Thermoactinomycetaceae</taxon>
        <taxon>Kroppenstedtia</taxon>
    </lineage>
</organism>
<evidence type="ECO:0000313" key="2">
    <source>
        <dbReference type="Proteomes" id="UP001597282"/>
    </source>
</evidence>
<protein>
    <submittedName>
        <fullName evidence="1">Uncharacterized protein</fullName>
    </submittedName>
</protein>
<dbReference type="Proteomes" id="UP001597282">
    <property type="component" value="Unassembled WGS sequence"/>
</dbReference>
<gene>
    <name evidence="1" type="ORF">ACFQ4Y_07485</name>
</gene>